<comment type="caution">
    <text evidence="1">The sequence shown here is derived from an EMBL/GenBank/DDBJ whole genome shotgun (WGS) entry which is preliminary data.</text>
</comment>
<accession>A0AAW0JMU5</accession>
<name>A0AAW0JMU5_QUESU</name>
<dbReference type="Gene3D" id="1.50.10.130">
    <property type="entry name" value="Terpene synthase, N-terminal domain"/>
    <property type="match status" value="1"/>
</dbReference>
<reference evidence="1 2" key="1">
    <citation type="journal article" date="2018" name="Sci. Data">
        <title>The draft genome sequence of cork oak.</title>
        <authorList>
            <person name="Ramos A.M."/>
            <person name="Usie A."/>
            <person name="Barbosa P."/>
            <person name="Barros P.M."/>
            <person name="Capote T."/>
            <person name="Chaves I."/>
            <person name="Simoes F."/>
            <person name="Abreu I."/>
            <person name="Carrasquinho I."/>
            <person name="Faro C."/>
            <person name="Guimaraes J.B."/>
            <person name="Mendonca D."/>
            <person name="Nobrega F."/>
            <person name="Rodrigues L."/>
            <person name="Saibo N.J.M."/>
            <person name="Varela M.C."/>
            <person name="Egas C."/>
            <person name="Matos J."/>
            <person name="Miguel C.M."/>
            <person name="Oliveira M.M."/>
            <person name="Ricardo C.P."/>
            <person name="Goncalves S."/>
        </authorList>
    </citation>
    <scope>NUCLEOTIDE SEQUENCE [LARGE SCALE GENOMIC DNA]</scope>
    <source>
        <strain evidence="2">cv. HL8</strain>
    </source>
</reference>
<evidence type="ECO:0000313" key="1">
    <source>
        <dbReference type="EMBL" id="KAK7827843.1"/>
    </source>
</evidence>
<dbReference type="EMBL" id="PKMF04000515">
    <property type="protein sequence ID" value="KAK7827843.1"/>
    <property type="molecule type" value="Genomic_DNA"/>
</dbReference>
<protein>
    <submittedName>
        <fullName evidence="1">Myrcene synthase</fullName>
    </submittedName>
</protein>
<dbReference type="AlphaFoldDB" id="A0AAW0JMU5"/>
<dbReference type="Proteomes" id="UP000237347">
    <property type="component" value="Unassembled WGS sequence"/>
</dbReference>
<dbReference type="InterPro" id="IPR036965">
    <property type="entry name" value="Terpene_synth_N_sf"/>
</dbReference>
<gene>
    <name evidence="1" type="primary">MYRS_21</name>
    <name evidence="1" type="ORF">CFP56_030829</name>
</gene>
<organism evidence="1 2">
    <name type="scientific">Quercus suber</name>
    <name type="common">Cork oak</name>
    <dbReference type="NCBI Taxonomy" id="58331"/>
    <lineage>
        <taxon>Eukaryota</taxon>
        <taxon>Viridiplantae</taxon>
        <taxon>Streptophyta</taxon>
        <taxon>Embryophyta</taxon>
        <taxon>Tracheophyta</taxon>
        <taxon>Spermatophyta</taxon>
        <taxon>Magnoliopsida</taxon>
        <taxon>eudicotyledons</taxon>
        <taxon>Gunneridae</taxon>
        <taxon>Pentapetalae</taxon>
        <taxon>rosids</taxon>
        <taxon>fabids</taxon>
        <taxon>Fagales</taxon>
        <taxon>Fagaceae</taxon>
        <taxon>Quercus</taxon>
    </lineage>
</organism>
<keyword evidence="2" id="KW-1185">Reference proteome</keyword>
<proteinExistence type="predicted"/>
<dbReference type="GO" id="GO:0010333">
    <property type="term" value="F:terpene synthase activity"/>
    <property type="evidence" value="ECO:0007669"/>
    <property type="project" value="InterPro"/>
</dbReference>
<evidence type="ECO:0000313" key="2">
    <source>
        <dbReference type="Proteomes" id="UP000237347"/>
    </source>
</evidence>
<sequence length="112" mass="12605">MALNLLASLPICNFPIEAFPSKGPIHLKSLVTSRSDIVPVGPVQCMANSKISKSTDIVRRSANYQAPIWDYDYIQSLRSEYVEEVYTGKINKLKGQVRMMLQKVADPLEITY</sequence>